<keyword evidence="3" id="KW-0472">Membrane</keyword>
<evidence type="ECO:0000313" key="5">
    <source>
        <dbReference type="EMBL" id="GAA3163793.1"/>
    </source>
</evidence>
<feature type="chain" id="PRO_5045824710" description="Lipoprotein LprG" evidence="4">
    <location>
        <begin position="22"/>
        <end position="233"/>
    </location>
</feature>
<protein>
    <recommendedName>
        <fullName evidence="7">Lipoprotein LprG</fullName>
    </recommendedName>
</protein>
<keyword evidence="3" id="KW-1003">Cell membrane</keyword>
<dbReference type="PROSITE" id="PS51257">
    <property type="entry name" value="PROKAR_LIPOPROTEIN"/>
    <property type="match status" value="1"/>
</dbReference>
<keyword evidence="4" id="KW-0732">Signal</keyword>
<feature type="signal peptide" evidence="4">
    <location>
        <begin position="1"/>
        <end position="21"/>
    </location>
</feature>
<gene>
    <name evidence="5" type="ORF">GCM10010531_14840</name>
</gene>
<evidence type="ECO:0000256" key="3">
    <source>
        <dbReference type="ARBA" id="ARBA00022475"/>
    </source>
</evidence>
<dbReference type="InterPro" id="IPR009830">
    <property type="entry name" value="LppX/LprAFG"/>
</dbReference>
<evidence type="ECO:0008006" key="7">
    <source>
        <dbReference type="Google" id="ProtNLM"/>
    </source>
</evidence>
<dbReference type="Proteomes" id="UP001499924">
    <property type="component" value="Unassembled WGS sequence"/>
</dbReference>
<dbReference type="Pfam" id="PF07161">
    <property type="entry name" value="LppX_LprAFG"/>
    <property type="match status" value="1"/>
</dbReference>
<reference evidence="6" key="1">
    <citation type="journal article" date="2019" name="Int. J. Syst. Evol. Microbiol.">
        <title>The Global Catalogue of Microorganisms (GCM) 10K type strain sequencing project: providing services to taxonomists for standard genome sequencing and annotation.</title>
        <authorList>
            <consortium name="The Broad Institute Genomics Platform"/>
            <consortium name="The Broad Institute Genome Sequencing Center for Infectious Disease"/>
            <person name="Wu L."/>
            <person name="Ma J."/>
        </authorList>
    </citation>
    <scope>NUCLEOTIDE SEQUENCE [LARGE SCALE GENOMIC DNA]</scope>
    <source>
        <strain evidence="6">JCM 15614</strain>
    </source>
</reference>
<organism evidence="5 6">
    <name type="scientific">Blastococcus jejuensis</name>
    <dbReference type="NCBI Taxonomy" id="351224"/>
    <lineage>
        <taxon>Bacteria</taxon>
        <taxon>Bacillati</taxon>
        <taxon>Actinomycetota</taxon>
        <taxon>Actinomycetes</taxon>
        <taxon>Geodermatophilales</taxon>
        <taxon>Geodermatophilaceae</taxon>
        <taxon>Blastococcus</taxon>
    </lineage>
</organism>
<name>A0ABP6P0J7_9ACTN</name>
<evidence type="ECO:0000256" key="1">
    <source>
        <dbReference type="ARBA" id="ARBA00004196"/>
    </source>
</evidence>
<evidence type="ECO:0000313" key="6">
    <source>
        <dbReference type="Proteomes" id="UP001499924"/>
    </source>
</evidence>
<evidence type="ECO:0000256" key="4">
    <source>
        <dbReference type="SAM" id="SignalP"/>
    </source>
</evidence>
<dbReference type="CDD" id="cd16334">
    <property type="entry name" value="LppX-like"/>
    <property type="match status" value="1"/>
</dbReference>
<evidence type="ECO:0000256" key="2">
    <source>
        <dbReference type="ARBA" id="ARBA00009194"/>
    </source>
</evidence>
<proteinExistence type="inferred from homology"/>
<dbReference type="SUPFAM" id="SSF89392">
    <property type="entry name" value="Prokaryotic lipoproteins and lipoprotein localization factors"/>
    <property type="match status" value="1"/>
</dbReference>
<dbReference type="RefSeq" id="WP_344688109.1">
    <property type="nucleotide sequence ID" value="NZ_BAAAVV010000003.1"/>
</dbReference>
<comment type="subcellular location">
    <subcellularLocation>
        <location evidence="1">Cell envelope</location>
    </subcellularLocation>
</comment>
<dbReference type="EMBL" id="BAAAVV010000003">
    <property type="protein sequence ID" value="GAA3163793.1"/>
    <property type="molecule type" value="Genomic_DNA"/>
</dbReference>
<comment type="caution">
    <text evidence="5">The sequence shown here is derived from an EMBL/GenBank/DDBJ whole genome shotgun (WGS) entry which is preliminary data.</text>
</comment>
<keyword evidence="6" id="KW-1185">Reference proteome</keyword>
<sequence length="233" mass="23865">MSPRRRAAFLVTTALAAAVLAGCGGGDPEESAADLLARAKTALDDASSAHFVLDSENAPTTGTALVGGEGDIARPSSFEGTLKVVALGSTVDLDVVSVDGTVYAQLPFTSSFSVVDPAQFGFGDPGALLDPDTGISQLLAEAESAELGEERRVDGEVVREVTAELPGDLVEQILTSADPSQSVQARFSIASDSGELRRAELTGPFFAADEDATFTLDLSDFGADVEISAPPTG</sequence>
<comment type="similarity">
    <text evidence="2">Belongs to the LppX/LprAFG lipoprotein family.</text>
</comment>
<dbReference type="Gene3D" id="2.50.20.20">
    <property type="match status" value="1"/>
</dbReference>
<accession>A0ABP6P0J7</accession>
<dbReference type="InterPro" id="IPR029046">
    <property type="entry name" value="LolA/LolB/LppX"/>
</dbReference>